<dbReference type="AlphaFoldDB" id="A0A382GFR8"/>
<dbReference type="InterPro" id="IPR041489">
    <property type="entry name" value="PDZ_6"/>
</dbReference>
<evidence type="ECO:0000313" key="4">
    <source>
        <dbReference type="EMBL" id="SVB73453.1"/>
    </source>
</evidence>
<reference evidence="4" key="1">
    <citation type="submission" date="2018-05" db="EMBL/GenBank/DDBJ databases">
        <authorList>
            <person name="Lanie J.A."/>
            <person name="Ng W.-L."/>
            <person name="Kazmierczak K.M."/>
            <person name="Andrzejewski T.M."/>
            <person name="Davidsen T.M."/>
            <person name="Wayne K.J."/>
            <person name="Tettelin H."/>
            <person name="Glass J.I."/>
            <person name="Rusch D."/>
            <person name="Podicherti R."/>
            <person name="Tsui H.-C.T."/>
            <person name="Winkler M.E."/>
        </authorList>
    </citation>
    <scope>NUCLEOTIDE SEQUENCE</scope>
</reference>
<dbReference type="Gene3D" id="2.40.10.120">
    <property type="match status" value="1"/>
</dbReference>
<organism evidence="4">
    <name type="scientific">marine metagenome</name>
    <dbReference type="NCBI Taxonomy" id="408172"/>
    <lineage>
        <taxon>unclassified sequences</taxon>
        <taxon>metagenomes</taxon>
        <taxon>ecological metagenomes</taxon>
    </lineage>
</organism>
<keyword evidence="1" id="KW-0645">Protease</keyword>
<keyword evidence="2" id="KW-0378">Hydrolase</keyword>
<dbReference type="InterPro" id="IPR001478">
    <property type="entry name" value="PDZ"/>
</dbReference>
<evidence type="ECO:0000259" key="3">
    <source>
        <dbReference type="PROSITE" id="PS50106"/>
    </source>
</evidence>
<dbReference type="EMBL" id="UINC01055029">
    <property type="protein sequence ID" value="SVB73453.1"/>
    <property type="molecule type" value="Genomic_DNA"/>
</dbReference>
<name>A0A382GFR8_9ZZZZ</name>
<dbReference type="Gene3D" id="2.30.42.10">
    <property type="match status" value="2"/>
</dbReference>
<dbReference type="InterPro" id="IPR036034">
    <property type="entry name" value="PDZ_sf"/>
</dbReference>
<feature type="domain" description="PDZ" evidence="3">
    <location>
        <begin position="324"/>
        <end position="394"/>
    </location>
</feature>
<dbReference type="InterPro" id="IPR009003">
    <property type="entry name" value="Peptidase_S1_PA"/>
</dbReference>
<sequence length="431" mass="45809">LFFIFSKPANPGSIGKNLLADLEEALVSLADKVRPSVVSLSPYVPPSPSIRRQGDHSGIPPSAGSGVIIDGANGIIVTNSHVVRGSGKIKVTLLGGEEKVGTVLGTDEDTDIAVVQIETEKPLSTGVLGDSSRLKIGQLAVAVGNPYGLNDTLTFGIISGLNRENVNLSRYEDFIQTDASINPGNSGGPLLNIRGDIIGINTAIINYAQSIGFAIPSNIVRKVVDELLEFGEVRRGWLGVGIEPVTEEIAQQVKGKAGEGVWVNSVFEGDPAHRAGIRIGDVILKIGGTAVDTPGRMIRLIGAFSPGQSVNLDILRDGKREVVTVKLENQKKRPDKVFKKSLQDIDEPSLGLEVESLGGDKGIVVSRVYPGSTADKQGIRVGDRIEAVNGRAVSKIIDFIDTLDSILRGGKIHLLVLRNQDKLHIELTQKG</sequence>
<dbReference type="Pfam" id="PF17820">
    <property type="entry name" value="PDZ_6"/>
    <property type="match status" value="1"/>
</dbReference>
<dbReference type="PANTHER" id="PTHR43343">
    <property type="entry name" value="PEPTIDASE S12"/>
    <property type="match status" value="1"/>
</dbReference>
<dbReference type="SUPFAM" id="SSF50494">
    <property type="entry name" value="Trypsin-like serine proteases"/>
    <property type="match status" value="1"/>
</dbReference>
<feature type="domain" description="PDZ" evidence="3">
    <location>
        <begin position="227"/>
        <end position="291"/>
    </location>
</feature>
<accession>A0A382GFR8</accession>
<proteinExistence type="predicted"/>
<dbReference type="GO" id="GO:0004252">
    <property type="term" value="F:serine-type endopeptidase activity"/>
    <property type="evidence" value="ECO:0007669"/>
    <property type="project" value="InterPro"/>
</dbReference>
<dbReference type="Pfam" id="PF13365">
    <property type="entry name" value="Trypsin_2"/>
    <property type="match status" value="1"/>
</dbReference>
<protein>
    <recommendedName>
        <fullName evidence="3">PDZ domain-containing protein</fullName>
    </recommendedName>
</protein>
<evidence type="ECO:0000256" key="1">
    <source>
        <dbReference type="ARBA" id="ARBA00022670"/>
    </source>
</evidence>
<gene>
    <name evidence="4" type="ORF">METZ01_LOCUS226307</name>
</gene>
<dbReference type="PANTHER" id="PTHR43343:SF3">
    <property type="entry name" value="PROTEASE DO-LIKE 8, CHLOROPLASTIC"/>
    <property type="match status" value="1"/>
</dbReference>
<dbReference type="InterPro" id="IPR051201">
    <property type="entry name" value="Chloro_Bact_Ser_Proteases"/>
</dbReference>
<dbReference type="InterPro" id="IPR001940">
    <property type="entry name" value="Peptidase_S1C"/>
</dbReference>
<dbReference type="Pfam" id="PF13180">
    <property type="entry name" value="PDZ_2"/>
    <property type="match status" value="1"/>
</dbReference>
<evidence type="ECO:0000256" key="2">
    <source>
        <dbReference type="ARBA" id="ARBA00022801"/>
    </source>
</evidence>
<dbReference type="PRINTS" id="PR00834">
    <property type="entry name" value="PROTEASES2C"/>
</dbReference>
<dbReference type="PROSITE" id="PS50106">
    <property type="entry name" value="PDZ"/>
    <property type="match status" value="2"/>
</dbReference>
<dbReference type="GO" id="GO:0006508">
    <property type="term" value="P:proteolysis"/>
    <property type="evidence" value="ECO:0007669"/>
    <property type="project" value="UniProtKB-KW"/>
</dbReference>
<dbReference type="SMART" id="SM00228">
    <property type="entry name" value="PDZ"/>
    <property type="match status" value="2"/>
</dbReference>
<feature type="non-terminal residue" evidence="4">
    <location>
        <position position="1"/>
    </location>
</feature>
<dbReference type="SUPFAM" id="SSF50156">
    <property type="entry name" value="PDZ domain-like"/>
    <property type="match status" value="2"/>
</dbReference>